<feature type="compositionally biased region" description="Polar residues" evidence="2">
    <location>
        <begin position="1395"/>
        <end position="1406"/>
    </location>
</feature>
<feature type="coiled-coil region" evidence="1">
    <location>
        <begin position="352"/>
        <end position="420"/>
    </location>
</feature>
<feature type="compositionally biased region" description="Basic and acidic residues" evidence="2">
    <location>
        <begin position="127"/>
        <end position="146"/>
    </location>
</feature>
<feature type="compositionally biased region" description="Basic residues" evidence="2">
    <location>
        <begin position="1450"/>
        <end position="1459"/>
    </location>
</feature>
<feature type="compositionally biased region" description="Polar residues" evidence="2">
    <location>
        <begin position="212"/>
        <end position="226"/>
    </location>
</feature>
<keyword evidence="4" id="KW-1185">Reference proteome</keyword>
<feature type="compositionally biased region" description="Polar residues" evidence="2">
    <location>
        <begin position="147"/>
        <end position="157"/>
    </location>
</feature>
<organism evidence="3 4">
    <name type="scientific">Sphagnum troendelagicum</name>
    <dbReference type="NCBI Taxonomy" id="128251"/>
    <lineage>
        <taxon>Eukaryota</taxon>
        <taxon>Viridiplantae</taxon>
        <taxon>Streptophyta</taxon>
        <taxon>Embryophyta</taxon>
        <taxon>Bryophyta</taxon>
        <taxon>Sphagnophytina</taxon>
        <taxon>Sphagnopsida</taxon>
        <taxon>Sphagnales</taxon>
        <taxon>Sphagnaceae</taxon>
        <taxon>Sphagnum</taxon>
    </lineage>
</organism>
<dbReference type="Proteomes" id="UP001497512">
    <property type="component" value="Chromosome 5"/>
</dbReference>
<reference evidence="3" key="1">
    <citation type="submission" date="2024-02" db="EMBL/GenBank/DDBJ databases">
        <authorList>
            <consortium name="ELIXIR-Norway"/>
            <consortium name="Elixir Norway"/>
        </authorList>
    </citation>
    <scope>NUCLEOTIDE SEQUENCE</scope>
</reference>
<protein>
    <submittedName>
        <fullName evidence="3">Uncharacterized protein</fullName>
    </submittedName>
</protein>
<feature type="coiled-coil region" evidence="1">
    <location>
        <begin position="912"/>
        <end position="972"/>
    </location>
</feature>
<feature type="region of interest" description="Disordered" evidence="2">
    <location>
        <begin position="122"/>
        <end position="157"/>
    </location>
</feature>
<name>A0ABP0UNX9_9BRYO</name>
<evidence type="ECO:0000313" key="3">
    <source>
        <dbReference type="EMBL" id="CAK9226394.1"/>
    </source>
</evidence>
<feature type="region of interest" description="Disordered" evidence="2">
    <location>
        <begin position="1395"/>
        <end position="1419"/>
    </location>
</feature>
<feature type="region of interest" description="Disordered" evidence="2">
    <location>
        <begin position="201"/>
        <end position="238"/>
    </location>
</feature>
<dbReference type="EMBL" id="OZ019897">
    <property type="protein sequence ID" value="CAK9226394.1"/>
    <property type="molecule type" value="Genomic_DNA"/>
</dbReference>
<evidence type="ECO:0000256" key="1">
    <source>
        <dbReference type="SAM" id="Coils"/>
    </source>
</evidence>
<accession>A0ABP0UNX9</accession>
<feature type="coiled-coil region" evidence="1">
    <location>
        <begin position="21"/>
        <end position="48"/>
    </location>
</feature>
<feature type="coiled-coil region" evidence="1">
    <location>
        <begin position="549"/>
        <end position="576"/>
    </location>
</feature>
<keyword evidence="1" id="KW-0175">Coiled coil</keyword>
<sequence>MDKDHGMEFPNALGTYISKGVRGVKDDCQRFRLEMQMLKEKAEDTRKREAEVEGMANRVKRRLMEELDVVAHRNLDTLMQPGQIAQPSTTERDDLEDVLGGGNSGAASFNCSAIRRRNPCAHGQQFSREESVGKEGPQKKLKDHKINTSASDSSPCTVSSLPSFPLMGCSQRLYKTAFAAPEYCTPVHPLHHQLHLESTLEPDSEASKGQYHPNSTNTKYSNNSGHESADLPSPNSTAIVLPTPLLNHNLSRSHELGPQCNTRLQVYCNQHVSRSPLSTSTLCHLADTHQQVGMMIPGGDCAIVVDHPQEDDEEKKGVSLDAYEEKMAHTQRLMGELKGSVEGIKIRIEVESEGWRGRMEVLNNELQTLRREQECGIAEAKRSIQKEVKGKLGELMAATAAAAQERMSGEKEQVQALVDERIEKRLNDKDLVMAEMKSSMRLLWAEVEALNKGRDHLQEHVNHLTKVAKLAKENANREQDILKSENGFLRRQLQSVKSNAGCSSSQVNSETERGNLLLQTVEKLKYEGADLKLEMRDLKKVEKAVKVELESVRKLAAKMQEDSEELERERGSRRAEGVRERLLIMEKVESLSHLYLGGLEEVRADVFNVKLSCRDRVDKLEDQWKEFQQQQQETAAASGDELGSVPQQVLLDDLENLRSEMGRIVETERGILQQALERESGSTRRQLKDACIDIKCEMMSAVKAEVKKRLQKSQDKTLAMTVSVKQEIKDLKLELSVAAAGKEGPEGLPRALSVVEKHKQVAAKAAADATISATKAANFLTEMLGSFSMEIANTRWNSLQLQENLATERDMAAAAAAEAIKVSKELAKVKEHSLIAVAEAQNRNQEVQQYLERETSKLLNAMSVVHKEKHVASLAASEASASALRAQQVLAELLGSFNSEMAKAQKLTMQLQEGLEREKDSLEHERELAIQHTHEVQNHFGNELDFAIAGWRHTMNAEVAKAKDITQELQEEKRWVSSTLKQQQSLMPNLMTTSHQMHEDITCNISKMEDTLNTLSQTVEQIQESQNHLNTEKKWCLGVIQEEIEQQERDWKVELTQLNQVVHMLEKSINDSAVDQSDIAKKIEKLEGTQIDLVHLCEEVHISTDELARSAAIWYPKYEAAACIVSELSFKLEQTDEKIRGIYCDENLLKHMAQLAESKVLGLKDMVSSSVLAQCRPQLQNILEQVENEKLAHRQALDVLSDRVKGLETVVGSTNWPSLNMKHSKKIPRGETVDSNEHSVRSLNQAVQVLQRRVELLALDHNGVSVAHTELTMDSKFDSKFVGLETRIEHVASATFSNFRVLDEKLLQTTLGVQSAIAGAAMADSKCGALGAELVKVFRMLASCNKTSLLQKMKDLAPACQNGEHRRRLSPTSRTCKDDDHIPCAHSPTCRSSGHIQLPSMTNRDNQLPPMGTNAGNTSAQAFDKRGILAAQCKDTVLPKRVKSSEMRKTIKQQKRGGAKGRQSSASEQGGSPRKERWTITQQYLEETDNDKSHNLQNQALSIIEKHRQGAEPGLNGHLTIRKTQEGSGKNNQRTDIHLDAGHVHVNVSHHSAIVHHRQRREET</sequence>
<feature type="coiled-coil region" evidence="1">
    <location>
        <begin position="1005"/>
        <end position="1032"/>
    </location>
</feature>
<proteinExistence type="predicted"/>
<evidence type="ECO:0000313" key="4">
    <source>
        <dbReference type="Proteomes" id="UP001497512"/>
    </source>
</evidence>
<feature type="region of interest" description="Disordered" evidence="2">
    <location>
        <begin position="1439"/>
        <end position="1477"/>
    </location>
</feature>
<gene>
    <name evidence="3" type="ORF">CSSPTR1EN2_LOCUS18217</name>
</gene>
<evidence type="ECO:0000256" key="2">
    <source>
        <dbReference type="SAM" id="MobiDB-lite"/>
    </source>
</evidence>